<keyword evidence="4" id="KW-1185">Reference proteome</keyword>
<gene>
    <name evidence="3" type="ORF">CINF_1402</name>
</gene>
<dbReference type="Proteomes" id="UP000509414">
    <property type="component" value="Chromosome"/>
</dbReference>
<reference evidence="3 4" key="1">
    <citation type="submission" date="2020-02" db="EMBL/GenBank/DDBJ databases">
        <title>Complete genome sequence of the novel Campylobacter species Candidatus Campylobacter infans.</title>
        <authorList>
            <person name="Duim B."/>
            <person name="Zomer A."/>
            <person name="van der Graaf L."/>
            <person name="Wagenaar J."/>
        </authorList>
    </citation>
    <scope>NUCLEOTIDE SEQUENCE [LARGE SCALE GENOMIC DNA]</scope>
    <source>
        <strain evidence="3 4">19S00001</strain>
    </source>
</reference>
<keyword evidence="1" id="KW-0175">Coiled coil</keyword>
<evidence type="ECO:0000256" key="1">
    <source>
        <dbReference type="SAM" id="Coils"/>
    </source>
</evidence>
<dbReference type="AlphaFoldDB" id="A0A7H9CIF3"/>
<organism evidence="3 4">
    <name type="scientific">Candidatus Campylobacter infans</name>
    <dbReference type="NCBI Taxonomy" id="2561898"/>
    <lineage>
        <taxon>Bacteria</taxon>
        <taxon>Pseudomonadati</taxon>
        <taxon>Campylobacterota</taxon>
        <taxon>Epsilonproteobacteria</taxon>
        <taxon>Campylobacterales</taxon>
        <taxon>Campylobacteraceae</taxon>
        <taxon>Campylobacter</taxon>
    </lineage>
</organism>
<dbReference type="KEGG" id="cinf:CINF_1402"/>
<evidence type="ECO:0008006" key="5">
    <source>
        <dbReference type="Google" id="ProtNLM"/>
    </source>
</evidence>
<evidence type="ECO:0000256" key="2">
    <source>
        <dbReference type="SAM" id="MobiDB-lite"/>
    </source>
</evidence>
<accession>A0A7H9CIF3</accession>
<sequence length="510" mass="57008">MKNNFLASFKGPSTVSGKSSSSKKGLEITTVDVFKSKAYAFKDNVVKPKDYSSISKKDPMIVTYVKNRELHYTKLDASGSSSGETLEGFLLDAAYRNLALDNAQQYLMSYGPRKDKENFYDVFLISAETVETNLQPLLFNTEYIDYVVPEPLLYKGLYEQGVLDSNSVDCFIYIGDDEAYVVVYNQGNFSFVRSLGRYTLNYLAAQYPAITGQKIEKADFFAKLKQDGVSGEMVNVVDELLYFVSDVFANLSDLSTANISKIFIGTDIGTINGLADLASKRIGIECRDFSFNLNFEGGEQDINFLNVLMFLYARGCDDERSPLNLSPYLRPPAFMKRDGGKFVALMGVALVAGLIMPGVELVQAGLNTMERDEQKLKVESLQQEVNGLNSKKENTQKEFNAIKDKLANLRADLELKENIIKDSHSKKVEYKMKNSTLYDIAKYLNDQGVNTENISIDSDNIITVVLNSSNDIKITKLIKFIENSDRYSVVAKEISVKEGIYQSAIKIGVK</sequence>
<feature type="region of interest" description="Disordered" evidence="2">
    <location>
        <begin position="1"/>
        <end position="22"/>
    </location>
</feature>
<evidence type="ECO:0000313" key="3">
    <source>
        <dbReference type="EMBL" id="QLI05886.1"/>
    </source>
</evidence>
<name>A0A7H9CIF3_9BACT</name>
<dbReference type="RefSeq" id="WP_179975022.1">
    <property type="nucleotide sequence ID" value="NZ_CP049075.1"/>
</dbReference>
<evidence type="ECO:0000313" key="4">
    <source>
        <dbReference type="Proteomes" id="UP000509414"/>
    </source>
</evidence>
<proteinExistence type="predicted"/>
<dbReference type="EMBL" id="CP049075">
    <property type="protein sequence ID" value="QLI05886.1"/>
    <property type="molecule type" value="Genomic_DNA"/>
</dbReference>
<feature type="coiled-coil region" evidence="1">
    <location>
        <begin position="371"/>
        <end position="419"/>
    </location>
</feature>
<feature type="compositionally biased region" description="Low complexity" evidence="2">
    <location>
        <begin position="10"/>
        <end position="22"/>
    </location>
</feature>
<protein>
    <recommendedName>
        <fullName evidence="5">Pilus assembly protein PilM</fullName>
    </recommendedName>
</protein>